<protein>
    <submittedName>
        <fullName evidence="10">Uncharacterized protein</fullName>
    </submittedName>
</protein>
<dbReference type="GO" id="GO:0001965">
    <property type="term" value="F:G-protein alpha-subunit binding"/>
    <property type="evidence" value="ECO:0007669"/>
    <property type="project" value="TreeGrafter"/>
</dbReference>
<feature type="region of interest" description="Disordered" evidence="9">
    <location>
        <begin position="73"/>
        <end position="93"/>
    </location>
</feature>
<dbReference type="GO" id="GO:0005938">
    <property type="term" value="C:cell cortex"/>
    <property type="evidence" value="ECO:0007669"/>
    <property type="project" value="TreeGrafter"/>
</dbReference>
<organism evidence="10 11">
    <name type="scientific">Alosa alosa</name>
    <name type="common">allis shad</name>
    <dbReference type="NCBI Taxonomy" id="278164"/>
    <lineage>
        <taxon>Eukaryota</taxon>
        <taxon>Metazoa</taxon>
        <taxon>Chordata</taxon>
        <taxon>Craniata</taxon>
        <taxon>Vertebrata</taxon>
        <taxon>Euteleostomi</taxon>
        <taxon>Actinopterygii</taxon>
        <taxon>Neopterygii</taxon>
        <taxon>Teleostei</taxon>
        <taxon>Clupei</taxon>
        <taxon>Clupeiformes</taxon>
        <taxon>Clupeoidei</taxon>
        <taxon>Clupeidae</taxon>
        <taxon>Alosa</taxon>
    </lineage>
</organism>
<keyword evidence="7" id="KW-0802">TPR repeat</keyword>
<dbReference type="SMART" id="SM00390">
    <property type="entry name" value="GoLoco"/>
    <property type="match status" value="3"/>
</dbReference>
<dbReference type="PANTHER" id="PTHR45954:SF2">
    <property type="entry name" value="G-PROTEIN-SIGNALING MODULATOR 1"/>
    <property type="match status" value="1"/>
</dbReference>
<dbReference type="PROSITE" id="PS50877">
    <property type="entry name" value="GOLOCO"/>
    <property type="match status" value="3"/>
</dbReference>
<evidence type="ECO:0000256" key="5">
    <source>
        <dbReference type="ARBA" id="ARBA00022553"/>
    </source>
</evidence>
<dbReference type="AlphaFoldDB" id="A0AAV6H374"/>
<keyword evidence="6" id="KW-0677">Repeat</keyword>
<evidence type="ECO:0000256" key="3">
    <source>
        <dbReference type="ARBA" id="ARBA00022475"/>
    </source>
</evidence>
<evidence type="ECO:0000313" key="10">
    <source>
        <dbReference type="EMBL" id="KAG5281580.1"/>
    </source>
</evidence>
<comment type="subcellular location">
    <subcellularLocation>
        <location evidence="2">Cytoplasm</location>
    </subcellularLocation>
    <subcellularLocation>
        <location evidence="1">Membrane</location>
    </subcellularLocation>
</comment>
<dbReference type="PANTHER" id="PTHR45954">
    <property type="entry name" value="LD33695P"/>
    <property type="match status" value="1"/>
</dbReference>
<proteinExistence type="predicted"/>
<dbReference type="Proteomes" id="UP000823561">
    <property type="component" value="Chromosome 5"/>
</dbReference>
<reference evidence="10" key="1">
    <citation type="submission" date="2020-10" db="EMBL/GenBank/DDBJ databases">
        <title>Chromosome-scale genome assembly of the Allis shad, Alosa alosa.</title>
        <authorList>
            <person name="Margot Z."/>
            <person name="Christophe K."/>
            <person name="Cabau C."/>
            <person name="Louis A."/>
            <person name="Berthelot C."/>
            <person name="Parey E."/>
            <person name="Roest Crollius H."/>
            <person name="Montfort J."/>
            <person name="Robinson-Rechavi M."/>
            <person name="Bucao C."/>
            <person name="Bouchez O."/>
            <person name="Gislard M."/>
            <person name="Lluch J."/>
            <person name="Milhes M."/>
            <person name="Lampietro C."/>
            <person name="Lopez Roques C."/>
            <person name="Donnadieu C."/>
            <person name="Braasch I."/>
            <person name="Desvignes T."/>
            <person name="Postlethwait J."/>
            <person name="Bobe J."/>
            <person name="Guiguen Y."/>
        </authorList>
    </citation>
    <scope>NUCLEOTIDE SEQUENCE</scope>
    <source>
        <strain evidence="10">M-15738</strain>
        <tissue evidence="10">Blood</tissue>
    </source>
</reference>
<evidence type="ECO:0000256" key="1">
    <source>
        <dbReference type="ARBA" id="ARBA00004370"/>
    </source>
</evidence>
<name>A0AAV6H374_9TELE</name>
<keyword evidence="3" id="KW-1003">Cell membrane</keyword>
<evidence type="ECO:0000256" key="4">
    <source>
        <dbReference type="ARBA" id="ARBA00022490"/>
    </source>
</evidence>
<keyword evidence="5" id="KW-0597">Phosphoprotein</keyword>
<dbReference type="Pfam" id="PF02188">
    <property type="entry name" value="GoLoco"/>
    <property type="match status" value="3"/>
</dbReference>
<evidence type="ECO:0000256" key="8">
    <source>
        <dbReference type="ARBA" id="ARBA00023136"/>
    </source>
</evidence>
<evidence type="ECO:0000256" key="2">
    <source>
        <dbReference type="ARBA" id="ARBA00004496"/>
    </source>
</evidence>
<evidence type="ECO:0000256" key="9">
    <source>
        <dbReference type="SAM" id="MobiDB-lite"/>
    </source>
</evidence>
<evidence type="ECO:0000256" key="7">
    <source>
        <dbReference type="ARBA" id="ARBA00022803"/>
    </source>
</evidence>
<dbReference type="EMBL" id="JADWDJ010000005">
    <property type="protein sequence ID" value="KAG5281580.1"/>
    <property type="molecule type" value="Genomic_DNA"/>
</dbReference>
<keyword evidence="11" id="KW-1185">Reference proteome</keyword>
<dbReference type="InterPro" id="IPR003109">
    <property type="entry name" value="GoLoco_motif"/>
</dbReference>
<keyword evidence="8" id="KW-0472">Membrane</keyword>
<evidence type="ECO:0000256" key="6">
    <source>
        <dbReference type="ARBA" id="ARBA00022737"/>
    </source>
</evidence>
<evidence type="ECO:0000313" key="11">
    <source>
        <dbReference type="Proteomes" id="UP000823561"/>
    </source>
</evidence>
<dbReference type="GO" id="GO:0005092">
    <property type="term" value="F:GDP-dissociation inhibitor activity"/>
    <property type="evidence" value="ECO:0007669"/>
    <property type="project" value="TreeGrafter"/>
</dbReference>
<comment type="caution">
    <text evidence="10">The sequence shown here is derived from an EMBL/GenBank/DDBJ whole genome shotgun (WGS) entry which is preliminary data.</text>
</comment>
<sequence>MPVVRRVCGRVASPFSLSLSLSLSIMPVVRRVCGRVARLSLCACRGLWSDRVEQRNMFWASFNFANTPVCARKRKPQLNGQQRRPPLGRSPASLDTAVLSESPSLASLAQTEELFDLIASSQSRRLDDQRASVGDRLTFAITQNNIRHLCEACNPKEPTDDFFNMLIKHQSCRLNDQRCSLPECVPGAAASDADEAFFSLIQRVQAKRMDEQRVSFYCDGPEASGPAHHEHEHKPSSRPTSGSS</sequence>
<keyword evidence="4" id="KW-0963">Cytoplasm</keyword>
<gene>
    <name evidence="10" type="ORF">AALO_G00073920</name>
</gene>
<dbReference type="InterPro" id="IPR011990">
    <property type="entry name" value="TPR-like_helical_dom_sf"/>
</dbReference>
<dbReference type="InterPro" id="IPR052386">
    <property type="entry name" value="GPSM"/>
</dbReference>
<dbReference type="GO" id="GO:0016020">
    <property type="term" value="C:membrane"/>
    <property type="evidence" value="ECO:0007669"/>
    <property type="project" value="UniProtKB-SubCell"/>
</dbReference>
<feature type="region of interest" description="Disordered" evidence="9">
    <location>
        <begin position="217"/>
        <end position="244"/>
    </location>
</feature>
<dbReference type="GO" id="GO:0000132">
    <property type="term" value="P:establishment of mitotic spindle orientation"/>
    <property type="evidence" value="ECO:0007669"/>
    <property type="project" value="TreeGrafter"/>
</dbReference>
<accession>A0AAV6H374</accession>
<dbReference type="Gene3D" id="1.25.40.10">
    <property type="entry name" value="Tetratricopeptide repeat domain"/>
    <property type="match status" value="2"/>
</dbReference>